<comment type="caution">
    <text evidence="2">The sequence shown here is derived from an EMBL/GenBank/DDBJ whole genome shotgun (WGS) entry which is preliminary data.</text>
</comment>
<evidence type="ECO:0000313" key="2">
    <source>
        <dbReference type="EMBL" id="KAK6499100.1"/>
    </source>
</evidence>
<feature type="compositionally biased region" description="Low complexity" evidence="1">
    <location>
        <begin position="29"/>
        <end position="40"/>
    </location>
</feature>
<evidence type="ECO:0000313" key="3">
    <source>
        <dbReference type="Proteomes" id="UP001370758"/>
    </source>
</evidence>
<proteinExistence type="predicted"/>
<sequence>MSSMRSNPTPCGSLRLRQKMAICESLTGHSSVRSNRSNHSQPPLSKRPSLAGSAASSSRSMTGSQRNRLREYRAQAVFDQSTPYSTIRLIMSRAAEAPTAPAAPHLFRQLMEYFGTDDDEMLAIIDQQSNSSALSDAGAAVDGGVRLSAGIGAGAGGGKSQQENNNPSTSAPSTISSATSGPFYPKYLRTVSGTSTPASEAGDLSVRQLSNAEIMLYINTMIGRFPRTCDKEAPGGIASLEALFGLNLIDGIDDDSDYGYVSDCEPCDIDSLSGEEDTNNNTNILATATATGGIEEGGISVNELGDKVAKLTVSGPMRQLVEDDNYDFV</sequence>
<name>A0AAV9W1G0_9PEZI</name>
<dbReference type="EMBL" id="JAVHJL010000008">
    <property type="protein sequence ID" value="KAK6499100.1"/>
    <property type="molecule type" value="Genomic_DNA"/>
</dbReference>
<organism evidence="2 3">
    <name type="scientific">Arthrobotrys musiformis</name>
    <dbReference type="NCBI Taxonomy" id="47236"/>
    <lineage>
        <taxon>Eukaryota</taxon>
        <taxon>Fungi</taxon>
        <taxon>Dikarya</taxon>
        <taxon>Ascomycota</taxon>
        <taxon>Pezizomycotina</taxon>
        <taxon>Orbiliomycetes</taxon>
        <taxon>Orbiliales</taxon>
        <taxon>Orbiliaceae</taxon>
        <taxon>Arthrobotrys</taxon>
    </lineage>
</organism>
<feature type="compositionally biased region" description="Low complexity" evidence="1">
    <location>
        <begin position="164"/>
        <end position="178"/>
    </location>
</feature>
<protein>
    <submittedName>
        <fullName evidence="2">Uncharacterized protein</fullName>
    </submittedName>
</protein>
<feature type="region of interest" description="Disordered" evidence="1">
    <location>
        <begin position="152"/>
        <end position="178"/>
    </location>
</feature>
<gene>
    <name evidence="2" type="ORF">TWF481_011670</name>
</gene>
<dbReference type="Proteomes" id="UP001370758">
    <property type="component" value="Unassembled WGS sequence"/>
</dbReference>
<dbReference type="AlphaFoldDB" id="A0AAV9W1G0"/>
<accession>A0AAV9W1G0</accession>
<reference evidence="2 3" key="1">
    <citation type="submission" date="2023-08" db="EMBL/GenBank/DDBJ databases">
        <authorList>
            <person name="Palmer J.M."/>
        </authorList>
    </citation>
    <scope>NUCLEOTIDE SEQUENCE [LARGE SCALE GENOMIC DNA]</scope>
    <source>
        <strain evidence="2 3">TWF481</strain>
    </source>
</reference>
<keyword evidence="3" id="KW-1185">Reference proteome</keyword>
<feature type="compositionally biased region" description="Low complexity" evidence="1">
    <location>
        <begin position="49"/>
        <end position="60"/>
    </location>
</feature>
<evidence type="ECO:0000256" key="1">
    <source>
        <dbReference type="SAM" id="MobiDB-lite"/>
    </source>
</evidence>
<feature type="region of interest" description="Disordered" evidence="1">
    <location>
        <begin position="25"/>
        <end position="67"/>
    </location>
</feature>